<reference evidence="5 6" key="1">
    <citation type="submission" date="2021-08" db="EMBL/GenBank/DDBJ databases">
        <title>Massilia sp. R798.</title>
        <authorList>
            <person name="Baek J.H."/>
            <person name="Jung H.S."/>
            <person name="Kim K.R."/>
            <person name="Jeon C.O."/>
        </authorList>
    </citation>
    <scope>NUCLEOTIDE SEQUENCE [LARGE SCALE GENOMIC DNA]</scope>
    <source>
        <strain evidence="5 6">R798</strain>
    </source>
</reference>
<name>A0ABS7SKX9_9BURK</name>
<keyword evidence="1" id="KW-0805">Transcription regulation</keyword>
<gene>
    <name evidence="5" type="ORF">I4X03_006195</name>
</gene>
<dbReference type="InterPro" id="IPR016032">
    <property type="entry name" value="Sig_transdc_resp-reg_C-effctor"/>
</dbReference>
<dbReference type="SUPFAM" id="SSF46894">
    <property type="entry name" value="C-terminal effector domain of the bipartite response regulators"/>
    <property type="match status" value="1"/>
</dbReference>
<feature type="domain" description="HTH luxR-type" evidence="4">
    <location>
        <begin position="184"/>
        <end position="249"/>
    </location>
</feature>
<proteinExistence type="predicted"/>
<dbReference type="PANTHER" id="PTHR44688">
    <property type="entry name" value="DNA-BINDING TRANSCRIPTIONAL ACTIVATOR DEVR_DOSR"/>
    <property type="match status" value="1"/>
</dbReference>
<dbReference type="Pfam" id="PF00196">
    <property type="entry name" value="GerE"/>
    <property type="match status" value="1"/>
</dbReference>
<keyword evidence="3" id="KW-0804">Transcription</keyword>
<comment type="caution">
    <text evidence="5">The sequence shown here is derived from an EMBL/GenBank/DDBJ whole genome shotgun (WGS) entry which is preliminary data.</text>
</comment>
<organism evidence="5 6">
    <name type="scientific">Massilia soli</name>
    <dbReference type="NCBI Taxonomy" id="2792854"/>
    <lineage>
        <taxon>Bacteria</taxon>
        <taxon>Pseudomonadati</taxon>
        <taxon>Pseudomonadota</taxon>
        <taxon>Betaproteobacteria</taxon>
        <taxon>Burkholderiales</taxon>
        <taxon>Oxalobacteraceae</taxon>
        <taxon>Telluria group</taxon>
        <taxon>Massilia</taxon>
    </lineage>
</organism>
<keyword evidence="2" id="KW-0238">DNA-binding</keyword>
<dbReference type="PRINTS" id="PR00038">
    <property type="entry name" value="HTHLUXR"/>
</dbReference>
<sequence>MNDVVILSPLEQEYLLRVIEAGARVRDMRQFFLWTQGQLQALLPHQVMLCMEYGPGDSLRRLECLHGAVLGEPVQRQLADPVHGLAAQIARAGRDGWRMPAIAVAGQGGAPAAVQQRLEKSGFDNVLVNGSGVLAGGASVFALLGLPMKPGPRQAYFLELVHPHLHFALLRSSHKETPRAAQASVAAARPLSAREAEILSWVREGKSNFEIGSILGISALTVKNHLQRVYRALGVSNRAHALARCHALGLHDPGAAPLAPPRRA</sequence>
<accession>A0ABS7SKX9</accession>
<evidence type="ECO:0000259" key="4">
    <source>
        <dbReference type="PROSITE" id="PS50043"/>
    </source>
</evidence>
<dbReference type="InterPro" id="IPR000792">
    <property type="entry name" value="Tscrpt_reg_LuxR_C"/>
</dbReference>
<dbReference type="RefSeq" id="WP_223467172.1">
    <property type="nucleotide sequence ID" value="NZ_JAFBIL020000002.1"/>
</dbReference>
<dbReference type="Gene3D" id="1.10.10.10">
    <property type="entry name" value="Winged helix-like DNA-binding domain superfamily/Winged helix DNA-binding domain"/>
    <property type="match status" value="1"/>
</dbReference>
<dbReference type="CDD" id="cd06170">
    <property type="entry name" value="LuxR_C_like"/>
    <property type="match status" value="1"/>
</dbReference>
<evidence type="ECO:0000313" key="5">
    <source>
        <dbReference type="EMBL" id="MBZ2206845.1"/>
    </source>
</evidence>
<evidence type="ECO:0000313" key="6">
    <source>
        <dbReference type="Proteomes" id="UP000809349"/>
    </source>
</evidence>
<dbReference type="PANTHER" id="PTHR44688:SF16">
    <property type="entry name" value="DNA-BINDING TRANSCRIPTIONAL ACTIVATOR DEVR_DOSR"/>
    <property type="match status" value="1"/>
</dbReference>
<keyword evidence="6" id="KW-1185">Reference proteome</keyword>
<dbReference type="PROSITE" id="PS50043">
    <property type="entry name" value="HTH_LUXR_2"/>
    <property type="match status" value="1"/>
</dbReference>
<dbReference type="SMART" id="SM00421">
    <property type="entry name" value="HTH_LUXR"/>
    <property type="match status" value="1"/>
</dbReference>
<protein>
    <submittedName>
        <fullName evidence="5">LuxR C-terminal-related transcriptional regulator</fullName>
    </submittedName>
</protein>
<dbReference type="EMBL" id="JAFBIL020000002">
    <property type="protein sequence ID" value="MBZ2206845.1"/>
    <property type="molecule type" value="Genomic_DNA"/>
</dbReference>
<evidence type="ECO:0000256" key="2">
    <source>
        <dbReference type="ARBA" id="ARBA00023125"/>
    </source>
</evidence>
<evidence type="ECO:0000256" key="1">
    <source>
        <dbReference type="ARBA" id="ARBA00023015"/>
    </source>
</evidence>
<dbReference type="Proteomes" id="UP000809349">
    <property type="component" value="Unassembled WGS sequence"/>
</dbReference>
<evidence type="ECO:0000256" key="3">
    <source>
        <dbReference type="ARBA" id="ARBA00023163"/>
    </source>
</evidence>
<dbReference type="InterPro" id="IPR036388">
    <property type="entry name" value="WH-like_DNA-bd_sf"/>
</dbReference>